<dbReference type="PROSITE" id="PS51421">
    <property type="entry name" value="RAS"/>
    <property type="match status" value="1"/>
</dbReference>
<protein>
    <submittedName>
        <fullName evidence="6">Uncharacterized protein</fullName>
    </submittedName>
</protein>
<organism evidence="6">
    <name type="scientific">Lotharella oceanica</name>
    <dbReference type="NCBI Taxonomy" id="641309"/>
    <lineage>
        <taxon>Eukaryota</taxon>
        <taxon>Sar</taxon>
        <taxon>Rhizaria</taxon>
        <taxon>Cercozoa</taxon>
        <taxon>Chlorarachniophyceae</taxon>
        <taxon>Lotharella</taxon>
    </lineage>
</organism>
<dbReference type="GO" id="GO:0012505">
    <property type="term" value="C:endomembrane system"/>
    <property type="evidence" value="ECO:0007669"/>
    <property type="project" value="UniProtKB-SubCell"/>
</dbReference>
<proteinExistence type="predicted"/>
<evidence type="ECO:0000256" key="3">
    <source>
        <dbReference type="ARBA" id="ARBA00023134"/>
    </source>
</evidence>
<dbReference type="AlphaFoldDB" id="A0A7S2TQQ8"/>
<dbReference type="InterPro" id="IPR005225">
    <property type="entry name" value="Small_GTP-bd"/>
</dbReference>
<evidence type="ECO:0000256" key="1">
    <source>
        <dbReference type="ARBA" id="ARBA00004308"/>
    </source>
</evidence>
<dbReference type="SUPFAM" id="SSF52540">
    <property type="entry name" value="P-loop containing nucleoside triphosphate hydrolases"/>
    <property type="match status" value="1"/>
</dbReference>
<gene>
    <name evidence="6" type="ORF">LSP00402_LOCUS9440</name>
</gene>
<dbReference type="PROSITE" id="PS51420">
    <property type="entry name" value="RHO"/>
    <property type="match status" value="1"/>
</dbReference>
<dbReference type="FunFam" id="3.40.50.300:FF:000586">
    <property type="entry name" value="Rab family GTPase"/>
    <property type="match status" value="1"/>
</dbReference>
<feature type="compositionally biased region" description="Basic and acidic residues" evidence="5">
    <location>
        <begin position="176"/>
        <end position="185"/>
    </location>
</feature>
<dbReference type="SMART" id="SM00173">
    <property type="entry name" value="RAS"/>
    <property type="match status" value="1"/>
</dbReference>
<keyword evidence="2" id="KW-0547">Nucleotide-binding</keyword>
<sequence>MDKNAGENDFTLVMIGDAGVGKTALLLRFADDQFLGDYMPTVGVDFRYRKFDVDGKRVKLQIWDTAGQERFRTMTASYYRGAHGVVLVYDITNRESFEHVQGWMKSVDKYGREGVIRMVIGNKCDRESERQVQKENLEVYAENNSVMWIETSAKSSANVNLAFKRMATRLLESQKFRQNRRETKSNRVSLQSPNEDERKRCC</sequence>
<dbReference type="InterPro" id="IPR001806">
    <property type="entry name" value="Small_GTPase"/>
</dbReference>
<dbReference type="Pfam" id="PF00071">
    <property type="entry name" value="Ras"/>
    <property type="match status" value="1"/>
</dbReference>
<dbReference type="SMART" id="SM00175">
    <property type="entry name" value="RAB"/>
    <property type="match status" value="1"/>
</dbReference>
<name>A0A7S2TQQ8_9EUKA</name>
<comment type="subcellular location">
    <subcellularLocation>
        <location evidence="1">Endomembrane system</location>
    </subcellularLocation>
</comment>
<accession>A0A7S2TQQ8</accession>
<dbReference type="GO" id="GO:0003924">
    <property type="term" value="F:GTPase activity"/>
    <property type="evidence" value="ECO:0007669"/>
    <property type="project" value="InterPro"/>
</dbReference>
<dbReference type="SMART" id="SM00176">
    <property type="entry name" value="RAN"/>
    <property type="match status" value="1"/>
</dbReference>
<evidence type="ECO:0000256" key="5">
    <source>
        <dbReference type="SAM" id="MobiDB-lite"/>
    </source>
</evidence>
<reference evidence="6" key="1">
    <citation type="submission" date="2021-01" db="EMBL/GenBank/DDBJ databases">
        <authorList>
            <person name="Corre E."/>
            <person name="Pelletier E."/>
            <person name="Niang G."/>
            <person name="Scheremetjew M."/>
            <person name="Finn R."/>
            <person name="Kale V."/>
            <person name="Holt S."/>
            <person name="Cochrane G."/>
            <person name="Meng A."/>
            <person name="Brown T."/>
            <person name="Cohen L."/>
        </authorList>
    </citation>
    <scope>NUCLEOTIDE SEQUENCE</scope>
    <source>
        <strain evidence="6">CCMP622</strain>
    </source>
</reference>
<evidence type="ECO:0000256" key="4">
    <source>
        <dbReference type="ARBA" id="ARBA00023136"/>
    </source>
</evidence>
<evidence type="ECO:0000256" key="2">
    <source>
        <dbReference type="ARBA" id="ARBA00022741"/>
    </source>
</evidence>
<dbReference type="PROSITE" id="PS51419">
    <property type="entry name" value="RAB"/>
    <property type="match status" value="1"/>
</dbReference>
<dbReference type="SMART" id="SM00177">
    <property type="entry name" value="ARF"/>
    <property type="match status" value="1"/>
</dbReference>
<feature type="region of interest" description="Disordered" evidence="5">
    <location>
        <begin position="176"/>
        <end position="202"/>
    </location>
</feature>
<dbReference type="SMART" id="SM00174">
    <property type="entry name" value="RHO"/>
    <property type="match status" value="1"/>
</dbReference>
<dbReference type="Gene3D" id="3.40.50.300">
    <property type="entry name" value="P-loop containing nucleotide triphosphate hydrolases"/>
    <property type="match status" value="1"/>
</dbReference>
<dbReference type="GO" id="GO:0005525">
    <property type="term" value="F:GTP binding"/>
    <property type="evidence" value="ECO:0007669"/>
    <property type="project" value="UniProtKB-KW"/>
</dbReference>
<dbReference type="InterPro" id="IPR050227">
    <property type="entry name" value="Rab"/>
</dbReference>
<keyword evidence="3" id="KW-0342">GTP-binding</keyword>
<dbReference type="PANTHER" id="PTHR47977">
    <property type="entry name" value="RAS-RELATED PROTEIN RAB"/>
    <property type="match status" value="1"/>
</dbReference>
<dbReference type="CDD" id="cd00154">
    <property type="entry name" value="Rab"/>
    <property type="match status" value="1"/>
</dbReference>
<dbReference type="EMBL" id="HBHP01015206">
    <property type="protein sequence ID" value="CAD9763004.1"/>
    <property type="molecule type" value="Transcribed_RNA"/>
</dbReference>
<keyword evidence="4" id="KW-0472">Membrane</keyword>
<dbReference type="NCBIfam" id="TIGR00231">
    <property type="entry name" value="small_GTP"/>
    <property type="match status" value="1"/>
</dbReference>
<dbReference type="InterPro" id="IPR027417">
    <property type="entry name" value="P-loop_NTPase"/>
</dbReference>
<dbReference type="PRINTS" id="PR00449">
    <property type="entry name" value="RASTRNSFRMNG"/>
</dbReference>
<evidence type="ECO:0000313" key="6">
    <source>
        <dbReference type="EMBL" id="CAD9763004.1"/>
    </source>
</evidence>